<sequence length="191" mass="22044">MHAAYYIAKGQKTLGPCSKDDLRNFLAYGSIRDSDLVKREDEEQWHPVSSLLELHAEGQIVADGLTVRPIRRRVARYRDYNRVPYDQRGGTVLRRMILGFLFFPPMLWWAAVSLYTDHIFRQKKDENGYLVVWGRWVEVLVTLMIILNAVGWWLIITYSSWILGPGLSELMKGMGEAWDVIKGLLNDTAAK</sequence>
<accession>A0ABW0KKZ6</accession>
<evidence type="ECO:0000313" key="4">
    <source>
        <dbReference type="Proteomes" id="UP001596052"/>
    </source>
</evidence>
<keyword evidence="4" id="KW-1185">Reference proteome</keyword>
<dbReference type="RefSeq" id="WP_377163590.1">
    <property type="nucleotide sequence ID" value="NZ_JBHSMQ010000001.1"/>
</dbReference>
<dbReference type="EMBL" id="JBHSMQ010000001">
    <property type="protein sequence ID" value="MFC5453980.1"/>
    <property type="molecule type" value="Genomic_DNA"/>
</dbReference>
<dbReference type="InterPro" id="IPR025640">
    <property type="entry name" value="GYF_2"/>
</dbReference>
<keyword evidence="1" id="KW-0812">Transmembrane</keyword>
<protein>
    <submittedName>
        <fullName evidence="3">DUF4339 domain-containing protein</fullName>
    </submittedName>
</protein>
<name>A0ABW0KKZ6_9BACT</name>
<keyword evidence="1" id="KW-0472">Membrane</keyword>
<evidence type="ECO:0000259" key="2">
    <source>
        <dbReference type="Pfam" id="PF14237"/>
    </source>
</evidence>
<keyword evidence="1" id="KW-1133">Transmembrane helix</keyword>
<feature type="domain" description="GYF" evidence="2">
    <location>
        <begin position="5"/>
        <end position="54"/>
    </location>
</feature>
<gene>
    <name evidence="3" type="ORF">ACFQDI_03845</name>
</gene>
<comment type="caution">
    <text evidence="3">The sequence shown here is derived from an EMBL/GenBank/DDBJ whole genome shotgun (WGS) entry which is preliminary data.</text>
</comment>
<evidence type="ECO:0000256" key="1">
    <source>
        <dbReference type="SAM" id="Phobius"/>
    </source>
</evidence>
<proteinExistence type="predicted"/>
<reference evidence="4" key="1">
    <citation type="journal article" date="2019" name="Int. J. Syst. Evol. Microbiol.">
        <title>The Global Catalogue of Microorganisms (GCM) 10K type strain sequencing project: providing services to taxonomists for standard genome sequencing and annotation.</title>
        <authorList>
            <consortium name="The Broad Institute Genomics Platform"/>
            <consortium name="The Broad Institute Genome Sequencing Center for Infectious Disease"/>
            <person name="Wu L."/>
            <person name="Ma J."/>
        </authorList>
    </citation>
    <scope>NUCLEOTIDE SEQUENCE [LARGE SCALE GENOMIC DNA]</scope>
    <source>
        <strain evidence="4">CGMCC 4.1469</strain>
    </source>
</reference>
<feature type="transmembrane region" description="Helical" evidence="1">
    <location>
        <begin position="97"/>
        <end position="116"/>
    </location>
</feature>
<organism evidence="3 4">
    <name type="scientific">Prosthecobacter fluviatilis</name>
    <dbReference type="NCBI Taxonomy" id="445931"/>
    <lineage>
        <taxon>Bacteria</taxon>
        <taxon>Pseudomonadati</taxon>
        <taxon>Verrucomicrobiota</taxon>
        <taxon>Verrucomicrobiia</taxon>
        <taxon>Verrucomicrobiales</taxon>
        <taxon>Verrucomicrobiaceae</taxon>
        <taxon>Prosthecobacter</taxon>
    </lineage>
</organism>
<dbReference type="Pfam" id="PF14237">
    <property type="entry name" value="GYF_2"/>
    <property type="match status" value="1"/>
</dbReference>
<feature type="transmembrane region" description="Helical" evidence="1">
    <location>
        <begin position="136"/>
        <end position="164"/>
    </location>
</feature>
<dbReference type="Proteomes" id="UP001596052">
    <property type="component" value="Unassembled WGS sequence"/>
</dbReference>
<evidence type="ECO:0000313" key="3">
    <source>
        <dbReference type="EMBL" id="MFC5453980.1"/>
    </source>
</evidence>